<reference evidence="13 14" key="1">
    <citation type="submission" date="2018-10" db="EMBL/GenBank/DDBJ databases">
        <title>Phylogenomics of Brevibacillus.</title>
        <authorList>
            <person name="Dunlap C."/>
        </authorList>
    </citation>
    <scope>NUCLEOTIDE SEQUENCE [LARGE SCALE GENOMIC DNA]</scope>
    <source>
        <strain evidence="13 14">DSM 100115</strain>
    </source>
</reference>
<evidence type="ECO:0000256" key="1">
    <source>
        <dbReference type="ARBA" id="ARBA00004651"/>
    </source>
</evidence>
<dbReference type="GO" id="GO:0006935">
    <property type="term" value="P:chemotaxis"/>
    <property type="evidence" value="ECO:0007669"/>
    <property type="project" value="UniProtKB-KW"/>
</dbReference>
<dbReference type="InterPro" id="IPR004089">
    <property type="entry name" value="MCPsignal_dom"/>
</dbReference>
<comment type="caution">
    <text evidence="13">The sequence shown here is derived from an EMBL/GenBank/DDBJ whole genome shotgun (WGS) entry which is preliminary data.</text>
</comment>
<dbReference type="RefSeq" id="WP_122902922.1">
    <property type="nucleotide sequence ID" value="NZ_CP154342.1"/>
</dbReference>
<dbReference type="PANTHER" id="PTHR32089">
    <property type="entry name" value="METHYL-ACCEPTING CHEMOTAXIS PROTEIN MCPB"/>
    <property type="match status" value="1"/>
</dbReference>
<dbReference type="Gene3D" id="6.10.340.10">
    <property type="match status" value="1"/>
</dbReference>
<dbReference type="Pfam" id="PF02743">
    <property type="entry name" value="dCache_1"/>
    <property type="match status" value="1"/>
</dbReference>
<feature type="domain" description="HAMP" evidence="12">
    <location>
        <begin position="304"/>
        <end position="357"/>
    </location>
</feature>
<dbReference type="EMBL" id="RHHS01000005">
    <property type="protein sequence ID" value="RNB61702.1"/>
    <property type="molecule type" value="Genomic_DNA"/>
</dbReference>
<dbReference type="CDD" id="cd11386">
    <property type="entry name" value="MCP_signal"/>
    <property type="match status" value="1"/>
</dbReference>
<dbReference type="SMART" id="SM00304">
    <property type="entry name" value="HAMP"/>
    <property type="match status" value="1"/>
</dbReference>
<dbReference type="Gene3D" id="1.10.287.950">
    <property type="entry name" value="Methyl-accepting chemotaxis protein"/>
    <property type="match status" value="1"/>
</dbReference>
<dbReference type="CDD" id="cd12912">
    <property type="entry name" value="PDC2_MCP_like"/>
    <property type="match status" value="1"/>
</dbReference>
<dbReference type="PANTHER" id="PTHR32089:SF112">
    <property type="entry name" value="LYSOZYME-LIKE PROTEIN-RELATED"/>
    <property type="match status" value="1"/>
</dbReference>
<evidence type="ECO:0000256" key="4">
    <source>
        <dbReference type="ARBA" id="ARBA00022692"/>
    </source>
</evidence>
<dbReference type="CDD" id="cd06225">
    <property type="entry name" value="HAMP"/>
    <property type="match status" value="1"/>
</dbReference>
<sequence>MFLLKKLRNKMILWFLAVAVIPLAVVSLYITNSFSSILIDKQKASYVDLTSSTALAMDQYLDRRMTEIQVLARTSDIQSADAAAKNEFIQKFTEEMKLYDGNTFIGSDGKVSADTFPKSIGIDLSERQFFKDGMQGKPSFSDVLVAKTTGNRSIIVASPVTGKNKEALGVLTGLVNVDQFTAMFLANLNAGGDGYPILVDRLHQIQYHPNQELIGKPLDESALPQALVDILKADKTEKGSYSYIDQGKEYVVTYSPIPTTNFGLYLHIPVESITGAVSSISNSVMFIVFGVVAVVIAVAYVISQQITRPIVDVASVANRISEGELTVQPLKIRSQDEVGQLSQSVNTMVHNLRTIIQQVNDTATDLASSAEELSVNAEHTSKATEQIAVTIQEVAYGAEKQVRSVEESVHAMQRVSEGAKQVAANAQYADESAMSASQIAVEGNQALQVVISQMHSIENTVSNIADIVKRLGNSSQEIGQIVQVITAIAEQTNLLALNAAIEAARAGEQGRGFAVVADEVRKLAEQSAQSAQQIKELITTIQLESNQAVLSMEQGTKEVAIGLTVVNNAGKSFEQIQDAVAQVASQIQEVKVHSEQMTAGTEKVVELVSVIEEVAENSADGTQSVSAATEEQLAAMEEVNSSAASLARIAEELQSHVSRFKI</sequence>
<feature type="transmembrane region" description="Helical" evidence="10">
    <location>
        <begin position="12"/>
        <end position="30"/>
    </location>
</feature>
<dbReference type="PROSITE" id="PS50885">
    <property type="entry name" value="HAMP"/>
    <property type="match status" value="1"/>
</dbReference>
<evidence type="ECO:0000256" key="7">
    <source>
        <dbReference type="ARBA" id="ARBA00023224"/>
    </source>
</evidence>
<dbReference type="SUPFAM" id="SSF58104">
    <property type="entry name" value="Methyl-accepting chemotaxis protein (MCP) signaling domain"/>
    <property type="match status" value="1"/>
</dbReference>
<evidence type="ECO:0000313" key="13">
    <source>
        <dbReference type="EMBL" id="RNB61702.1"/>
    </source>
</evidence>
<evidence type="ECO:0000256" key="8">
    <source>
        <dbReference type="ARBA" id="ARBA00029447"/>
    </source>
</evidence>
<evidence type="ECO:0000313" key="14">
    <source>
        <dbReference type="Proteomes" id="UP000268829"/>
    </source>
</evidence>
<dbReference type="InterPro" id="IPR029151">
    <property type="entry name" value="Sensor-like_sf"/>
</dbReference>
<evidence type="ECO:0000259" key="11">
    <source>
        <dbReference type="PROSITE" id="PS50111"/>
    </source>
</evidence>
<dbReference type="Gene3D" id="3.30.450.20">
    <property type="entry name" value="PAS domain"/>
    <property type="match status" value="2"/>
</dbReference>
<dbReference type="GO" id="GO:0005886">
    <property type="term" value="C:plasma membrane"/>
    <property type="evidence" value="ECO:0007669"/>
    <property type="project" value="UniProtKB-SubCell"/>
</dbReference>
<keyword evidence="14" id="KW-1185">Reference proteome</keyword>
<gene>
    <name evidence="13" type="ORF">EDM57_01030</name>
</gene>
<dbReference type="Proteomes" id="UP000268829">
    <property type="component" value="Unassembled WGS sequence"/>
</dbReference>
<protein>
    <submittedName>
        <fullName evidence="13">Methyl-accepting chemotaxis protein</fullName>
    </submittedName>
</protein>
<dbReference type="AlphaFoldDB" id="A0A3M8BEE2"/>
<evidence type="ECO:0000256" key="2">
    <source>
        <dbReference type="ARBA" id="ARBA00022475"/>
    </source>
</evidence>
<comment type="subcellular location">
    <subcellularLocation>
        <location evidence="1">Cell membrane</location>
        <topology evidence="1">Multi-pass membrane protein</topology>
    </subcellularLocation>
</comment>
<keyword evidence="7 9" id="KW-0807">Transducer</keyword>
<accession>A0A3M8BEE2</accession>
<keyword evidence="2" id="KW-1003">Cell membrane</keyword>
<feature type="domain" description="Methyl-accepting transducer" evidence="11">
    <location>
        <begin position="376"/>
        <end position="612"/>
    </location>
</feature>
<proteinExistence type="inferred from homology"/>
<evidence type="ECO:0000256" key="10">
    <source>
        <dbReference type="SAM" id="Phobius"/>
    </source>
</evidence>
<comment type="similarity">
    <text evidence="8">Belongs to the methyl-accepting chemotaxis (MCP) protein family.</text>
</comment>
<dbReference type="PROSITE" id="PS50111">
    <property type="entry name" value="CHEMOTAXIS_TRANSDUC_2"/>
    <property type="match status" value="1"/>
</dbReference>
<evidence type="ECO:0000256" key="6">
    <source>
        <dbReference type="ARBA" id="ARBA00023136"/>
    </source>
</evidence>
<dbReference type="InterPro" id="IPR003660">
    <property type="entry name" value="HAMP_dom"/>
</dbReference>
<dbReference type="CDD" id="cd12914">
    <property type="entry name" value="PDC1_DGC_like"/>
    <property type="match status" value="1"/>
</dbReference>
<dbReference type="InterPro" id="IPR033479">
    <property type="entry name" value="dCache_1"/>
</dbReference>
<dbReference type="FunFam" id="1.10.287.950:FF:000001">
    <property type="entry name" value="Methyl-accepting chemotaxis sensory transducer"/>
    <property type="match status" value="1"/>
</dbReference>
<dbReference type="Pfam" id="PF00672">
    <property type="entry name" value="HAMP"/>
    <property type="match status" value="1"/>
</dbReference>
<dbReference type="OrthoDB" id="243053at2"/>
<name>A0A3M8BEE2_9BACL</name>
<evidence type="ECO:0000259" key="12">
    <source>
        <dbReference type="PROSITE" id="PS50885"/>
    </source>
</evidence>
<dbReference type="SUPFAM" id="SSF103190">
    <property type="entry name" value="Sensory domain-like"/>
    <property type="match status" value="1"/>
</dbReference>
<keyword evidence="4 10" id="KW-0812">Transmembrane</keyword>
<keyword evidence="3" id="KW-0145">Chemotaxis</keyword>
<dbReference type="GO" id="GO:0007165">
    <property type="term" value="P:signal transduction"/>
    <property type="evidence" value="ECO:0007669"/>
    <property type="project" value="UniProtKB-KW"/>
</dbReference>
<keyword evidence="6 10" id="KW-0472">Membrane</keyword>
<organism evidence="13 14">
    <name type="scientific">Brevibacillus gelatini</name>
    <dbReference type="NCBI Taxonomy" id="1655277"/>
    <lineage>
        <taxon>Bacteria</taxon>
        <taxon>Bacillati</taxon>
        <taxon>Bacillota</taxon>
        <taxon>Bacilli</taxon>
        <taxon>Bacillales</taxon>
        <taxon>Paenibacillaceae</taxon>
        <taxon>Brevibacillus</taxon>
    </lineage>
</organism>
<evidence type="ECO:0000256" key="3">
    <source>
        <dbReference type="ARBA" id="ARBA00022500"/>
    </source>
</evidence>
<keyword evidence="5 10" id="KW-1133">Transmembrane helix</keyword>
<dbReference type="SMART" id="SM00283">
    <property type="entry name" value="MA"/>
    <property type="match status" value="1"/>
</dbReference>
<evidence type="ECO:0000256" key="9">
    <source>
        <dbReference type="PROSITE-ProRule" id="PRU00284"/>
    </source>
</evidence>
<dbReference type="Pfam" id="PF00015">
    <property type="entry name" value="MCPsignal"/>
    <property type="match status" value="1"/>
</dbReference>
<evidence type="ECO:0000256" key="5">
    <source>
        <dbReference type="ARBA" id="ARBA00022989"/>
    </source>
</evidence>